<dbReference type="Proteomes" id="UP001258017">
    <property type="component" value="Unassembled WGS sequence"/>
</dbReference>
<sequence length="77" mass="8899">MPRKRKERMGLAPSIVKPARIYFSPDGGPKQVRSDRGREEEDVHRKCIRKEMHVTYRLGDSSSRYVCSCAGQLKTFD</sequence>
<evidence type="ECO:0000313" key="2">
    <source>
        <dbReference type="EMBL" id="KAK2587526.1"/>
    </source>
</evidence>
<accession>A0AAD9RYH3</accession>
<proteinExistence type="predicted"/>
<dbReference type="EMBL" id="JAIFRP010000006">
    <property type="protein sequence ID" value="KAK2587526.1"/>
    <property type="molecule type" value="Genomic_DNA"/>
</dbReference>
<reference evidence="2" key="2">
    <citation type="journal article" date="2023" name="Commun. Biol.">
        <title>Intrasexual cuticular hydrocarbon dimorphism in a wasp sheds light on hydrocarbon biosynthesis genes in Hymenoptera.</title>
        <authorList>
            <person name="Moris V.C."/>
            <person name="Podsiadlowski L."/>
            <person name="Martin S."/>
            <person name="Oeyen J.P."/>
            <person name="Donath A."/>
            <person name="Petersen M."/>
            <person name="Wilbrandt J."/>
            <person name="Misof B."/>
            <person name="Liedtke D."/>
            <person name="Thamm M."/>
            <person name="Scheiner R."/>
            <person name="Schmitt T."/>
            <person name="Niehuis O."/>
        </authorList>
    </citation>
    <scope>NUCLEOTIDE SEQUENCE</scope>
    <source>
        <strain evidence="2">GBR_01_08_01A</strain>
    </source>
</reference>
<dbReference type="AlphaFoldDB" id="A0AAD9RYH3"/>
<comment type="caution">
    <text evidence="2">The sequence shown here is derived from an EMBL/GenBank/DDBJ whole genome shotgun (WGS) entry which is preliminary data.</text>
</comment>
<gene>
    <name evidence="2" type="ORF">KPH14_003664</name>
</gene>
<keyword evidence="3" id="KW-1185">Reference proteome</keyword>
<evidence type="ECO:0000256" key="1">
    <source>
        <dbReference type="SAM" id="MobiDB-lite"/>
    </source>
</evidence>
<feature type="region of interest" description="Disordered" evidence="1">
    <location>
        <begin position="20"/>
        <end position="41"/>
    </location>
</feature>
<reference evidence="2" key="1">
    <citation type="submission" date="2021-08" db="EMBL/GenBank/DDBJ databases">
        <authorList>
            <person name="Misof B."/>
            <person name="Oliver O."/>
            <person name="Podsiadlowski L."/>
            <person name="Donath A."/>
            <person name="Peters R."/>
            <person name="Mayer C."/>
            <person name="Rust J."/>
            <person name="Gunkel S."/>
            <person name="Lesny P."/>
            <person name="Martin S."/>
            <person name="Oeyen J.P."/>
            <person name="Petersen M."/>
            <person name="Panagiotis P."/>
            <person name="Wilbrandt J."/>
            <person name="Tanja T."/>
        </authorList>
    </citation>
    <scope>NUCLEOTIDE SEQUENCE</scope>
    <source>
        <strain evidence="2">GBR_01_08_01A</strain>
        <tissue evidence="2">Thorax + abdomen</tissue>
    </source>
</reference>
<feature type="compositionally biased region" description="Basic and acidic residues" evidence="1">
    <location>
        <begin position="32"/>
        <end position="41"/>
    </location>
</feature>
<protein>
    <submittedName>
        <fullName evidence="2">Uncharacterized protein</fullName>
    </submittedName>
</protein>
<organism evidence="2 3">
    <name type="scientific">Odynerus spinipes</name>
    <dbReference type="NCBI Taxonomy" id="1348599"/>
    <lineage>
        <taxon>Eukaryota</taxon>
        <taxon>Metazoa</taxon>
        <taxon>Ecdysozoa</taxon>
        <taxon>Arthropoda</taxon>
        <taxon>Hexapoda</taxon>
        <taxon>Insecta</taxon>
        <taxon>Pterygota</taxon>
        <taxon>Neoptera</taxon>
        <taxon>Endopterygota</taxon>
        <taxon>Hymenoptera</taxon>
        <taxon>Apocrita</taxon>
        <taxon>Aculeata</taxon>
        <taxon>Vespoidea</taxon>
        <taxon>Vespidae</taxon>
        <taxon>Eumeninae</taxon>
        <taxon>Odynerus</taxon>
    </lineage>
</organism>
<evidence type="ECO:0000313" key="3">
    <source>
        <dbReference type="Proteomes" id="UP001258017"/>
    </source>
</evidence>
<name>A0AAD9RYH3_9HYME</name>